<feature type="domain" description="Carboxylesterase type B" evidence="1">
    <location>
        <begin position="9"/>
        <end position="442"/>
    </location>
</feature>
<keyword evidence="3" id="KW-1185">Reference proteome</keyword>
<dbReference type="OrthoDB" id="408631at2759"/>
<sequence length="596" mass="66422">MSTLDHPELGPILGVRDEGLTVYRGIPFAQIPRRFARSTLQTSLEARWTLSGMFDATKAGPTSIQPFESPRLDAGEQSIPTDLIAPEEGRNQSEYDCLNLTVYVPNPKADETAKGGAPVAKLPVLIFLHGGAFIWGSGDRSFYAPETLLAQAIEADKPLILVTANYRLGALGYLHSPSARDEDGELLLPPNNGFHDQTVLFDWVKAYIAGFGGDPGNITTIGQSAGAESLSIHNLLPKYADMPETERPYRKSILFSGSLLCMPSMIGSQHEGKFVRIAKRLGSKTTGRTTTELAHDLINQADVNVFRDLGWHGTPCLETEMLPYREASLLTILGSGVNNLPRDPYYQPTKRWVQEQIVSSAKFDGGVTYHAVKSNKSRRQDHTRAFRDLAEKHLRQSIAEDLFDLYGIYLNTDDDDTLRAINQLETDLSFILPTIYEAMGAAREGSFGVPIDIQHMLDGPPETTRTYLQLWQLPTPFDGLLEPGKYANHTYDIVSFFGAFEDRLDITQQLVIREWRSKLIDFICLGGDAMGWKPWTEDDGHATVVDLDGMRTLGRDDYMGPRTRLGRLIAIGERIDPRHGLDMLFSRVVRPYLFDS</sequence>
<dbReference type="SUPFAM" id="SSF53474">
    <property type="entry name" value="alpha/beta-Hydrolases"/>
    <property type="match status" value="1"/>
</dbReference>
<dbReference type="Proteomes" id="UP000812966">
    <property type="component" value="Unassembled WGS sequence"/>
</dbReference>
<gene>
    <name evidence="2" type="ORF">FFLO_04447</name>
</gene>
<protein>
    <recommendedName>
        <fullName evidence="1">Carboxylesterase type B domain-containing protein</fullName>
    </recommendedName>
</protein>
<dbReference type="PANTHER" id="PTHR11559">
    <property type="entry name" value="CARBOXYLESTERASE"/>
    <property type="match status" value="1"/>
</dbReference>
<accession>A0A8K0JK83</accession>
<proteinExistence type="predicted"/>
<organism evidence="2 3">
    <name type="scientific">Filobasidium floriforme</name>
    <dbReference type="NCBI Taxonomy" id="5210"/>
    <lineage>
        <taxon>Eukaryota</taxon>
        <taxon>Fungi</taxon>
        <taxon>Dikarya</taxon>
        <taxon>Basidiomycota</taxon>
        <taxon>Agaricomycotina</taxon>
        <taxon>Tremellomycetes</taxon>
        <taxon>Filobasidiales</taxon>
        <taxon>Filobasidiaceae</taxon>
        <taxon>Filobasidium</taxon>
    </lineage>
</organism>
<dbReference type="Pfam" id="PF00135">
    <property type="entry name" value="COesterase"/>
    <property type="match status" value="1"/>
</dbReference>
<evidence type="ECO:0000313" key="3">
    <source>
        <dbReference type="Proteomes" id="UP000812966"/>
    </source>
</evidence>
<name>A0A8K0JK83_9TREE</name>
<evidence type="ECO:0000313" key="2">
    <source>
        <dbReference type="EMBL" id="KAG7531326.1"/>
    </source>
</evidence>
<dbReference type="InterPro" id="IPR002018">
    <property type="entry name" value="CarbesteraseB"/>
</dbReference>
<evidence type="ECO:0000259" key="1">
    <source>
        <dbReference type="Pfam" id="PF00135"/>
    </source>
</evidence>
<dbReference type="InterPro" id="IPR050309">
    <property type="entry name" value="Type-B_Carboxylest/Lipase"/>
</dbReference>
<dbReference type="InterPro" id="IPR029058">
    <property type="entry name" value="AB_hydrolase_fold"/>
</dbReference>
<reference evidence="2" key="1">
    <citation type="submission" date="2020-04" db="EMBL/GenBank/DDBJ databases">
        <title>Analysis of mating type loci in Filobasidium floriforme.</title>
        <authorList>
            <person name="Nowrousian M."/>
        </authorList>
    </citation>
    <scope>NUCLEOTIDE SEQUENCE</scope>
    <source>
        <strain evidence="2">CBS 6242</strain>
    </source>
</reference>
<comment type="caution">
    <text evidence="2">The sequence shown here is derived from an EMBL/GenBank/DDBJ whole genome shotgun (WGS) entry which is preliminary data.</text>
</comment>
<dbReference type="AlphaFoldDB" id="A0A8K0JK83"/>
<dbReference type="Gene3D" id="3.40.50.1820">
    <property type="entry name" value="alpha/beta hydrolase"/>
    <property type="match status" value="1"/>
</dbReference>
<dbReference type="EMBL" id="JABELV010000094">
    <property type="protein sequence ID" value="KAG7531326.1"/>
    <property type="molecule type" value="Genomic_DNA"/>
</dbReference>